<dbReference type="AlphaFoldDB" id="A0A8X6YCL8"/>
<keyword evidence="3" id="KW-1185">Reference proteome</keyword>
<evidence type="ECO:0000313" key="2">
    <source>
        <dbReference type="EMBL" id="GFY69818.1"/>
    </source>
</evidence>
<feature type="region of interest" description="Disordered" evidence="1">
    <location>
        <begin position="25"/>
        <end position="59"/>
    </location>
</feature>
<gene>
    <name evidence="2" type="ORF">TNIN_354331</name>
</gene>
<evidence type="ECO:0000313" key="3">
    <source>
        <dbReference type="Proteomes" id="UP000886998"/>
    </source>
</evidence>
<dbReference type="Proteomes" id="UP000886998">
    <property type="component" value="Unassembled WGS sequence"/>
</dbReference>
<dbReference type="EMBL" id="BMAV01017823">
    <property type="protein sequence ID" value="GFY69818.1"/>
    <property type="molecule type" value="Genomic_DNA"/>
</dbReference>
<organism evidence="2 3">
    <name type="scientific">Trichonephila inaurata madagascariensis</name>
    <dbReference type="NCBI Taxonomy" id="2747483"/>
    <lineage>
        <taxon>Eukaryota</taxon>
        <taxon>Metazoa</taxon>
        <taxon>Ecdysozoa</taxon>
        <taxon>Arthropoda</taxon>
        <taxon>Chelicerata</taxon>
        <taxon>Arachnida</taxon>
        <taxon>Araneae</taxon>
        <taxon>Araneomorphae</taxon>
        <taxon>Entelegynae</taxon>
        <taxon>Araneoidea</taxon>
        <taxon>Nephilidae</taxon>
        <taxon>Trichonephila</taxon>
        <taxon>Trichonephila inaurata</taxon>
    </lineage>
</organism>
<proteinExistence type="predicted"/>
<accession>A0A8X6YCL8</accession>
<sequence length="114" mass="12772">MLVIGRKRVPGFSAIGLILWKEKRQTRRKLSPLSGSERKEGSLAGLRANSVPPLRRHTRSEKCPICDESHFTNYPDDSSSSAGNQELETILDSCRRRQISMTLGLFMNALTIEA</sequence>
<reference evidence="2" key="1">
    <citation type="submission" date="2020-08" db="EMBL/GenBank/DDBJ databases">
        <title>Multicomponent nature underlies the extraordinary mechanical properties of spider dragline silk.</title>
        <authorList>
            <person name="Kono N."/>
            <person name="Nakamura H."/>
            <person name="Mori M."/>
            <person name="Yoshida Y."/>
            <person name="Ohtoshi R."/>
            <person name="Malay A.D."/>
            <person name="Moran D.A.P."/>
            <person name="Tomita M."/>
            <person name="Numata K."/>
            <person name="Arakawa K."/>
        </authorList>
    </citation>
    <scope>NUCLEOTIDE SEQUENCE</scope>
</reference>
<protein>
    <submittedName>
        <fullName evidence="2">Uncharacterized protein</fullName>
    </submittedName>
</protein>
<name>A0A8X6YCL8_9ARAC</name>
<comment type="caution">
    <text evidence="2">The sequence shown here is derived from an EMBL/GenBank/DDBJ whole genome shotgun (WGS) entry which is preliminary data.</text>
</comment>
<evidence type="ECO:0000256" key="1">
    <source>
        <dbReference type="SAM" id="MobiDB-lite"/>
    </source>
</evidence>